<gene>
    <name evidence="2" type="ORF">COW36_21025</name>
</gene>
<evidence type="ECO:0000313" key="2">
    <source>
        <dbReference type="EMBL" id="PIW14526.1"/>
    </source>
</evidence>
<accession>A0A2M7FZF6</accession>
<dbReference type="EMBL" id="PFFQ01000059">
    <property type="protein sequence ID" value="PIW14526.1"/>
    <property type="molecule type" value="Genomic_DNA"/>
</dbReference>
<name>A0A2M7FZF6_9BACT</name>
<protein>
    <submittedName>
        <fullName evidence="2">Uncharacterized protein</fullName>
    </submittedName>
</protein>
<evidence type="ECO:0000313" key="3">
    <source>
        <dbReference type="Proteomes" id="UP000231019"/>
    </source>
</evidence>
<organism evidence="2 3">
    <name type="scientific">bacterium (Candidatus Blackallbacteria) CG17_big_fil_post_rev_8_21_14_2_50_48_46</name>
    <dbReference type="NCBI Taxonomy" id="2014261"/>
    <lineage>
        <taxon>Bacteria</taxon>
        <taxon>Candidatus Blackallbacteria</taxon>
    </lineage>
</organism>
<sequence length="304" mass="33027">MASIQRLYAENRYQPLSQLAVLPAQAMCSSQVRQRSSSPELQLTSRLTLSPTAKTSRKNLVPILSQPLFSQPQLTSPKPVLSPPDKNAPPTAEGAKALRAWLEAEQVGGAQAAHTYSYYEAIEQYLGPFGEKGYPLGYGKHYNQKFMNNQTLMAEPTTRRWVEKTGLLLQKAITDYLVARYQAGTLGKLTETELRKFAFSSHPQAYTEAGLADVVLHSPELLPSIVAVPSAEFFPGSGNTLASWKQVGQTSLLVSGDILEHAADTVVETVSDTLHVMAHSTVYVVGDKRPAYALGSAAGRSLGH</sequence>
<proteinExistence type="predicted"/>
<comment type="caution">
    <text evidence="2">The sequence shown here is derived from an EMBL/GenBank/DDBJ whole genome shotgun (WGS) entry which is preliminary data.</text>
</comment>
<evidence type="ECO:0000256" key="1">
    <source>
        <dbReference type="SAM" id="MobiDB-lite"/>
    </source>
</evidence>
<dbReference type="Proteomes" id="UP000231019">
    <property type="component" value="Unassembled WGS sequence"/>
</dbReference>
<feature type="region of interest" description="Disordered" evidence="1">
    <location>
        <begin position="70"/>
        <end position="94"/>
    </location>
</feature>
<dbReference type="AlphaFoldDB" id="A0A2M7FZF6"/>
<reference evidence="2 3" key="1">
    <citation type="submission" date="2017-09" db="EMBL/GenBank/DDBJ databases">
        <title>Depth-based differentiation of microbial function through sediment-hosted aquifers and enrichment of novel symbionts in the deep terrestrial subsurface.</title>
        <authorList>
            <person name="Probst A.J."/>
            <person name="Ladd B."/>
            <person name="Jarett J.K."/>
            <person name="Geller-Mcgrath D.E."/>
            <person name="Sieber C.M."/>
            <person name="Emerson J.B."/>
            <person name="Anantharaman K."/>
            <person name="Thomas B.C."/>
            <person name="Malmstrom R."/>
            <person name="Stieglmeier M."/>
            <person name="Klingl A."/>
            <person name="Woyke T."/>
            <person name="Ryan C.M."/>
            <person name="Banfield J.F."/>
        </authorList>
    </citation>
    <scope>NUCLEOTIDE SEQUENCE [LARGE SCALE GENOMIC DNA]</scope>
    <source>
        <strain evidence="2">CG17_big_fil_post_rev_8_21_14_2_50_48_46</strain>
    </source>
</reference>